<keyword evidence="3" id="KW-1185">Reference proteome</keyword>
<evidence type="ECO:0000259" key="1">
    <source>
        <dbReference type="Pfam" id="PF12690"/>
    </source>
</evidence>
<dbReference type="EMBL" id="LAYY01000100">
    <property type="protein sequence ID" value="KKK33634.1"/>
    <property type="molecule type" value="Genomic_DNA"/>
</dbReference>
<name>A0A0M2SFX9_9BACI</name>
<dbReference type="PATRIC" id="fig|1408103.3.peg.5124"/>
<dbReference type="Gene3D" id="2.60.40.2360">
    <property type="entry name" value="Intracellular proteinase inhibitor BsuPI"/>
    <property type="match status" value="1"/>
</dbReference>
<dbReference type="OrthoDB" id="2453194at2"/>
<dbReference type="PROSITE" id="PS51257">
    <property type="entry name" value="PROKAR_LIPOPROTEIN"/>
    <property type="match status" value="1"/>
</dbReference>
<accession>A0A0M2SFX9</accession>
<dbReference type="InterPro" id="IPR038144">
    <property type="entry name" value="IPI"/>
</dbReference>
<organism evidence="2 3">
    <name type="scientific">Mesobacillus campisalis</name>
    <dbReference type="NCBI Taxonomy" id="1408103"/>
    <lineage>
        <taxon>Bacteria</taxon>
        <taxon>Bacillati</taxon>
        <taxon>Bacillota</taxon>
        <taxon>Bacilli</taxon>
        <taxon>Bacillales</taxon>
        <taxon>Bacillaceae</taxon>
        <taxon>Mesobacillus</taxon>
    </lineage>
</organism>
<evidence type="ECO:0000313" key="2">
    <source>
        <dbReference type="EMBL" id="KKK33634.1"/>
    </source>
</evidence>
<reference evidence="2 3" key="1">
    <citation type="submission" date="2015-04" db="EMBL/GenBank/DDBJ databases">
        <title>Taxonomic description and genome sequence of Bacillus campisalis sp. nov., a novel member of the genus Bacillus isolated from solar saltern.</title>
        <authorList>
            <person name="Mathan Kumar R."/>
            <person name="Kaur G."/>
            <person name="Kumar A."/>
            <person name="Singh N.K."/>
            <person name="Kaur N."/>
            <person name="Kumar N."/>
            <person name="Mayilraj S."/>
        </authorList>
    </citation>
    <scope>NUCLEOTIDE SEQUENCE [LARGE SCALE GENOMIC DNA]</scope>
    <source>
        <strain evidence="2 3">SA2-6</strain>
    </source>
</reference>
<dbReference type="RefSeq" id="WP_046526122.1">
    <property type="nucleotide sequence ID" value="NZ_LAYY01000100.1"/>
</dbReference>
<feature type="domain" description="Intracellular proteinase inhibitor BsuPI" evidence="1">
    <location>
        <begin position="50"/>
        <end position="138"/>
    </location>
</feature>
<dbReference type="Pfam" id="PF12690">
    <property type="entry name" value="BsuPI"/>
    <property type="match status" value="1"/>
</dbReference>
<proteinExistence type="predicted"/>
<comment type="caution">
    <text evidence="2">The sequence shown here is derived from an EMBL/GenBank/DDBJ whole genome shotgun (WGS) entry which is preliminary data.</text>
</comment>
<evidence type="ECO:0000313" key="3">
    <source>
        <dbReference type="Proteomes" id="UP000034166"/>
    </source>
</evidence>
<gene>
    <name evidence="2" type="ORF">WQ57_23770</name>
</gene>
<protein>
    <recommendedName>
        <fullName evidence="1">Intracellular proteinase inhibitor BsuPI domain-containing protein</fullName>
    </recommendedName>
</protein>
<sequence>MKKAWMLFLLGILLVGCGTRGKVPANEPAEETSGKGSGGIVAGEIEASLTEQDTFLFEYEVKNQTEKEVTLEFTSSQRFDYSVSTKDGKELFLFSSVASFLQVLGTETIKQGESLTYEIDLTDLNLEKGQYLLSAWMTPQDGPKYKTTTHFTVE</sequence>
<dbReference type="AlphaFoldDB" id="A0A0M2SFX9"/>
<dbReference type="InterPro" id="IPR020481">
    <property type="entry name" value="Intracell_prot_inh_BsuPI"/>
</dbReference>
<dbReference type="Proteomes" id="UP000034166">
    <property type="component" value="Unassembled WGS sequence"/>
</dbReference>